<dbReference type="Pfam" id="PF00069">
    <property type="entry name" value="Pkinase"/>
    <property type="match status" value="1"/>
</dbReference>
<feature type="region of interest" description="Disordered" evidence="5">
    <location>
        <begin position="335"/>
        <end position="365"/>
    </location>
</feature>
<dbReference type="SMART" id="SM00220">
    <property type="entry name" value="S_TKc"/>
    <property type="match status" value="1"/>
</dbReference>
<accession>A0A8B9LQF1</accession>
<evidence type="ECO:0000256" key="3">
    <source>
        <dbReference type="PROSITE-ProRule" id="PRU10141"/>
    </source>
</evidence>
<dbReference type="AlphaFoldDB" id="A0A8B9LQF1"/>
<feature type="binding site" evidence="3">
    <location>
        <position position="46"/>
    </location>
    <ligand>
        <name>ATP</name>
        <dbReference type="ChEBI" id="CHEBI:30616"/>
    </ligand>
</feature>
<keyword evidence="4" id="KW-0808">Transferase</keyword>
<dbReference type="PANTHER" id="PTHR44329">
    <property type="entry name" value="SERINE/THREONINE-PROTEIN KINASE TNNI3K-RELATED"/>
    <property type="match status" value="1"/>
</dbReference>
<dbReference type="PROSITE" id="PS00107">
    <property type="entry name" value="PROTEIN_KINASE_ATP"/>
    <property type="match status" value="1"/>
</dbReference>
<evidence type="ECO:0000259" key="6">
    <source>
        <dbReference type="PROSITE" id="PS50011"/>
    </source>
</evidence>
<dbReference type="InterPro" id="IPR000719">
    <property type="entry name" value="Prot_kinase_dom"/>
</dbReference>
<proteinExistence type="inferred from homology"/>
<organism evidence="7 8">
    <name type="scientific">Astyanax mexicanus</name>
    <name type="common">Blind cave fish</name>
    <name type="synonym">Astyanax fasciatus mexicanus</name>
    <dbReference type="NCBI Taxonomy" id="7994"/>
    <lineage>
        <taxon>Eukaryota</taxon>
        <taxon>Metazoa</taxon>
        <taxon>Chordata</taxon>
        <taxon>Craniata</taxon>
        <taxon>Vertebrata</taxon>
        <taxon>Euteleostomi</taxon>
        <taxon>Actinopterygii</taxon>
        <taxon>Neopterygii</taxon>
        <taxon>Teleostei</taxon>
        <taxon>Ostariophysi</taxon>
        <taxon>Characiformes</taxon>
        <taxon>Characoidei</taxon>
        <taxon>Acestrorhamphidae</taxon>
        <taxon>Acestrorhamphinae</taxon>
        <taxon>Astyanax</taxon>
    </lineage>
</organism>
<evidence type="ECO:0000256" key="1">
    <source>
        <dbReference type="ARBA" id="ARBA00022741"/>
    </source>
</evidence>
<protein>
    <submittedName>
        <fullName evidence="7">Receptor-interacting serine-threonine kinase 3</fullName>
    </submittedName>
</protein>
<dbReference type="Pfam" id="PF12721">
    <property type="entry name" value="RHIM"/>
    <property type="match status" value="1"/>
</dbReference>
<dbReference type="InterPro" id="IPR017441">
    <property type="entry name" value="Protein_kinase_ATP_BS"/>
</dbReference>
<dbReference type="Proteomes" id="UP000694621">
    <property type="component" value="Unplaced"/>
</dbReference>
<dbReference type="PROSITE" id="PS00108">
    <property type="entry name" value="PROTEIN_KINASE_ST"/>
    <property type="match status" value="1"/>
</dbReference>
<evidence type="ECO:0000256" key="4">
    <source>
        <dbReference type="RuleBase" id="RU000304"/>
    </source>
</evidence>
<evidence type="ECO:0000313" key="8">
    <source>
        <dbReference type="Proteomes" id="UP000694621"/>
    </source>
</evidence>
<feature type="domain" description="Protein kinase" evidence="6">
    <location>
        <begin position="17"/>
        <end position="299"/>
    </location>
</feature>
<keyword evidence="4" id="KW-0723">Serine/threonine-protein kinase</keyword>
<comment type="similarity">
    <text evidence="4">Belongs to the protein kinase superfamily.</text>
</comment>
<reference evidence="7" key="1">
    <citation type="submission" date="2025-08" db="UniProtKB">
        <authorList>
            <consortium name="Ensembl"/>
        </authorList>
    </citation>
    <scope>IDENTIFICATION</scope>
</reference>
<dbReference type="PANTHER" id="PTHR44329:SF297">
    <property type="entry name" value="RECEPTOR-INTERACTING SERINE_THREONINE-PROTEIN KINASE 3"/>
    <property type="match status" value="1"/>
</dbReference>
<dbReference type="Ensembl" id="ENSAMXT00005058038.1">
    <property type="protein sequence ID" value="ENSAMXP00005053674.1"/>
    <property type="gene ID" value="ENSAMXG00005024040.1"/>
</dbReference>
<dbReference type="InterPro" id="IPR011009">
    <property type="entry name" value="Kinase-like_dom_sf"/>
</dbReference>
<dbReference type="GO" id="GO:0005524">
    <property type="term" value="F:ATP binding"/>
    <property type="evidence" value="ECO:0007669"/>
    <property type="project" value="UniProtKB-UniRule"/>
</dbReference>
<dbReference type="InterPro" id="IPR008271">
    <property type="entry name" value="Ser/Thr_kinase_AS"/>
</dbReference>
<dbReference type="Gene3D" id="1.10.510.10">
    <property type="entry name" value="Transferase(Phosphotransferase) domain 1"/>
    <property type="match status" value="1"/>
</dbReference>
<feature type="compositionally biased region" description="Polar residues" evidence="5">
    <location>
        <begin position="346"/>
        <end position="357"/>
    </location>
</feature>
<evidence type="ECO:0000256" key="5">
    <source>
        <dbReference type="SAM" id="MobiDB-lite"/>
    </source>
</evidence>
<keyword evidence="1 3" id="KW-0547">Nucleotide-binding</keyword>
<dbReference type="SUPFAM" id="SSF56112">
    <property type="entry name" value="Protein kinase-like (PK-like)"/>
    <property type="match status" value="1"/>
</dbReference>
<keyword evidence="2 3" id="KW-0067">ATP-binding</keyword>
<dbReference type="GO" id="GO:0004706">
    <property type="term" value="F:JUN kinase kinase kinase activity"/>
    <property type="evidence" value="ECO:0007669"/>
    <property type="project" value="TreeGrafter"/>
</dbReference>
<name>A0A8B9LQF1_ASTMX</name>
<evidence type="ECO:0000256" key="2">
    <source>
        <dbReference type="ARBA" id="ARBA00022840"/>
    </source>
</evidence>
<sequence>MELASYSLPAVIRNDSLDFWQLIGCGGFGKIFRAKHLTLRLDVAVKLLRCDDGSNSTLLREANLMHHGGNPYVLRILGVYEGQPKGEEASQFGLVMEYMERGSLVDLQRALNGPPPWSLAFRIAHQIALGMNFLHQLDPPLLHLDLKPSNVLLDDSLNAKLTDFGLAKVARSVSKTVKEEDGEMGGTTSYMPPEAFQSVSYKPSFSSDIYSYGVLLWSVLTGKEPYDLILTHLLTTSHTSLSHTCNPHTPCLLYVSRLVCCVLITDCVDVTSDVYEMHRQEINDDVYATLKLLVEKSFIFIFTNIHISRVSISLSNVTGVQIGHNNYMNVNLPRQKQRQRHPTAPAQLNTSNAHQPSRPNPHPKP</sequence>
<dbReference type="InterPro" id="IPR051681">
    <property type="entry name" value="Ser/Thr_Kinases-Pseudokinases"/>
</dbReference>
<dbReference type="InterPro" id="IPR025735">
    <property type="entry name" value="RHIM"/>
</dbReference>
<dbReference type="PROSITE" id="PS50011">
    <property type="entry name" value="PROTEIN_KINASE_DOM"/>
    <property type="match status" value="1"/>
</dbReference>
<keyword evidence="4" id="KW-0418">Kinase</keyword>
<evidence type="ECO:0000313" key="7">
    <source>
        <dbReference type="Ensembl" id="ENSAMXP00005053674.1"/>
    </source>
</evidence>